<feature type="non-terminal residue" evidence="6">
    <location>
        <position position="1"/>
    </location>
</feature>
<sequence>VYTMILSSKRTPDNAPVDKALVEADVKVLYEVGQKKTGTDEIAVCNIIISRSRPHLTALWEAYVHQHGKTLSKVIKTQFSGPMKTTLLYIATAANPKRISEGSGVWRDVKLLEDTMKGVGTLDDLLVRR</sequence>
<dbReference type="GO" id="GO:0001786">
    <property type="term" value="F:phosphatidylserine binding"/>
    <property type="evidence" value="ECO:0007669"/>
    <property type="project" value="TreeGrafter"/>
</dbReference>
<comment type="similarity">
    <text evidence="1">Belongs to the annexin family.</text>
</comment>
<dbReference type="GO" id="GO:0005509">
    <property type="term" value="F:calcium ion binding"/>
    <property type="evidence" value="ECO:0007669"/>
    <property type="project" value="InterPro"/>
</dbReference>
<dbReference type="GO" id="GO:0012506">
    <property type="term" value="C:vesicle membrane"/>
    <property type="evidence" value="ECO:0007669"/>
    <property type="project" value="TreeGrafter"/>
</dbReference>
<dbReference type="OrthoDB" id="37886at2759"/>
<evidence type="ECO:0000256" key="3">
    <source>
        <dbReference type="ARBA" id="ARBA00022837"/>
    </source>
</evidence>
<dbReference type="SUPFAM" id="SSF47874">
    <property type="entry name" value="Annexin"/>
    <property type="match status" value="1"/>
</dbReference>
<dbReference type="GO" id="GO:0005886">
    <property type="term" value="C:plasma membrane"/>
    <property type="evidence" value="ECO:0007669"/>
    <property type="project" value="TreeGrafter"/>
</dbReference>
<keyword evidence="2" id="KW-0677">Repeat</keyword>
<dbReference type="InterPro" id="IPR018502">
    <property type="entry name" value="Annexin_repeat"/>
</dbReference>
<dbReference type="SMART" id="SM00335">
    <property type="entry name" value="ANX"/>
    <property type="match status" value="1"/>
</dbReference>
<dbReference type="HOGENOM" id="CLU_025300_2_1_1"/>
<protein>
    <recommendedName>
        <fullName evidence="8">Annexin</fullName>
    </recommendedName>
</protein>
<dbReference type="PROSITE" id="PS00223">
    <property type="entry name" value="ANNEXIN_1"/>
    <property type="match status" value="1"/>
</dbReference>
<accession>A0A0D0B3Y7</accession>
<keyword evidence="4" id="KW-0041">Annexin</keyword>
<evidence type="ECO:0008006" key="8">
    <source>
        <dbReference type="Google" id="ProtNLM"/>
    </source>
</evidence>
<dbReference type="GO" id="GO:0005634">
    <property type="term" value="C:nucleus"/>
    <property type="evidence" value="ECO:0007669"/>
    <property type="project" value="TreeGrafter"/>
</dbReference>
<gene>
    <name evidence="6" type="ORF">GYMLUDRAFT_171999</name>
</gene>
<dbReference type="GO" id="GO:0005737">
    <property type="term" value="C:cytoplasm"/>
    <property type="evidence" value="ECO:0007669"/>
    <property type="project" value="TreeGrafter"/>
</dbReference>
<evidence type="ECO:0000256" key="1">
    <source>
        <dbReference type="ARBA" id="ARBA00007831"/>
    </source>
</evidence>
<dbReference type="InterPro" id="IPR018252">
    <property type="entry name" value="Annexin_repeat_CS"/>
</dbReference>
<proteinExistence type="inferred from homology"/>
<dbReference type="Gene3D" id="1.10.220.10">
    <property type="entry name" value="Annexin"/>
    <property type="match status" value="1"/>
</dbReference>
<keyword evidence="5" id="KW-0111">Calcium/phospholipid-binding</keyword>
<keyword evidence="7" id="KW-1185">Reference proteome</keyword>
<dbReference type="PROSITE" id="PS51897">
    <property type="entry name" value="ANNEXIN_2"/>
    <property type="match status" value="1"/>
</dbReference>
<evidence type="ECO:0000256" key="4">
    <source>
        <dbReference type="ARBA" id="ARBA00023216"/>
    </source>
</evidence>
<evidence type="ECO:0000256" key="2">
    <source>
        <dbReference type="ARBA" id="ARBA00022737"/>
    </source>
</evidence>
<dbReference type="GO" id="GO:0005544">
    <property type="term" value="F:calcium-dependent phospholipid binding"/>
    <property type="evidence" value="ECO:0007669"/>
    <property type="project" value="UniProtKB-KW"/>
</dbReference>
<evidence type="ECO:0000256" key="5">
    <source>
        <dbReference type="ARBA" id="ARBA00023302"/>
    </source>
</evidence>
<dbReference type="Proteomes" id="UP000053593">
    <property type="component" value="Unassembled WGS sequence"/>
</dbReference>
<name>A0A0D0B3Y7_9AGAR</name>
<dbReference type="Pfam" id="PF00191">
    <property type="entry name" value="Annexin"/>
    <property type="match status" value="1"/>
</dbReference>
<evidence type="ECO:0000313" key="6">
    <source>
        <dbReference type="EMBL" id="KIK57970.1"/>
    </source>
</evidence>
<evidence type="ECO:0000313" key="7">
    <source>
        <dbReference type="Proteomes" id="UP000053593"/>
    </source>
</evidence>
<dbReference type="AlphaFoldDB" id="A0A0D0B3Y7"/>
<keyword evidence="3" id="KW-0106">Calcium</keyword>
<organism evidence="6 7">
    <name type="scientific">Collybiopsis luxurians FD-317 M1</name>
    <dbReference type="NCBI Taxonomy" id="944289"/>
    <lineage>
        <taxon>Eukaryota</taxon>
        <taxon>Fungi</taxon>
        <taxon>Dikarya</taxon>
        <taxon>Basidiomycota</taxon>
        <taxon>Agaricomycotina</taxon>
        <taxon>Agaricomycetes</taxon>
        <taxon>Agaricomycetidae</taxon>
        <taxon>Agaricales</taxon>
        <taxon>Marasmiineae</taxon>
        <taxon>Omphalotaceae</taxon>
        <taxon>Collybiopsis</taxon>
        <taxon>Collybiopsis luxurians</taxon>
    </lineage>
</organism>
<dbReference type="PANTHER" id="PTHR10502">
    <property type="entry name" value="ANNEXIN"/>
    <property type="match status" value="1"/>
</dbReference>
<reference evidence="6 7" key="1">
    <citation type="submission" date="2014-04" db="EMBL/GenBank/DDBJ databases">
        <title>Evolutionary Origins and Diversification of the Mycorrhizal Mutualists.</title>
        <authorList>
            <consortium name="DOE Joint Genome Institute"/>
            <consortium name="Mycorrhizal Genomics Consortium"/>
            <person name="Kohler A."/>
            <person name="Kuo A."/>
            <person name="Nagy L.G."/>
            <person name="Floudas D."/>
            <person name="Copeland A."/>
            <person name="Barry K.W."/>
            <person name="Cichocki N."/>
            <person name="Veneault-Fourrey C."/>
            <person name="LaButti K."/>
            <person name="Lindquist E.A."/>
            <person name="Lipzen A."/>
            <person name="Lundell T."/>
            <person name="Morin E."/>
            <person name="Murat C."/>
            <person name="Riley R."/>
            <person name="Ohm R."/>
            <person name="Sun H."/>
            <person name="Tunlid A."/>
            <person name="Henrissat B."/>
            <person name="Grigoriev I.V."/>
            <person name="Hibbett D.S."/>
            <person name="Martin F."/>
        </authorList>
    </citation>
    <scope>NUCLEOTIDE SEQUENCE [LARGE SCALE GENOMIC DNA]</scope>
    <source>
        <strain evidence="6 7">FD-317 M1</strain>
    </source>
</reference>
<dbReference type="InterPro" id="IPR037104">
    <property type="entry name" value="Annexin_sf"/>
</dbReference>
<dbReference type="PANTHER" id="PTHR10502:SF102">
    <property type="entry name" value="ANNEXIN B11"/>
    <property type="match status" value="1"/>
</dbReference>
<dbReference type="FunFam" id="1.10.220.10:FF:000002">
    <property type="entry name" value="Annexin"/>
    <property type="match status" value="1"/>
</dbReference>
<dbReference type="EMBL" id="KN834788">
    <property type="protein sequence ID" value="KIK57970.1"/>
    <property type="molecule type" value="Genomic_DNA"/>
</dbReference>